<comment type="subcellular location">
    <subcellularLocation>
        <location evidence="1">Membrane</location>
        <topology evidence="1">Multi-pass membrane protein</topology>
    </subcellularLocation>
</comment>
<proteinExistence type="predicted"/>
<reference evidence="7 8" key="1">
    <citation type="submission" date="2019-03" db="EMBL/GenBank/DDBJ databases">
        <title>Single cell metagenomics reveals metabolic interactions within the superorganism composed of flagellate Streblomastix strix and complex community of Bacteroidetes bacteria on its surface.</title>
        <authorList>
            <person name="Treitli S.C."/>
            <person name="Kolisko M."/>
            <person name="Husnik F."/>
            <person name="Keeling P."/>
            <person name="Hampl V."/>
        </authorList>
    </citation>
    <scope>NUCLEOTIDE SEQUENCE [LARGE SCALE GENOMIC DNA]</scope>
    <source>
        <strain evidence="7">ST1C</strain>
    </source>
</reference>
<dbReference type="GO" id="GO:0015179">
    <property type="term" value="F:L-amino acid transmembrane transporter activity"/>
    <property type="evidence" value="ECO:0007669"/>
    <property type="project" value="TreeGrafter"/>
</dbReference>
<feature type="transmembrane region" description="Helical" evidence="5">
    <location>
        <begin position="440"/>
        <end position="463"/>
    </location>
</feature>
<dbReference type="EMBL" id="SNRW01001512">
    <property type="protein sequence ID" value="KAA6396117.1"/>
    <property type="molecule type" value="Genomic_DNA"/>
</dbReference>
<keyword evidence="2 5" id="KW-0812">Transmembrane</keyword>
<feature type="transmembrane region" description="Helical" evidence="5">
    <location>
        <begin position="345"/>
        <end position="369"/>
    </location>
</feature>
<evidence type="ECO:0000259" key="6">
    <source>
        <dbReference type="Pfam" id="PF01490"/>
    </source>
</evidence>
<keyword evidence="4 5" id="KW-0472">Membrane</keyword>
<evidence type="ECO:0000313" key="7">
    <source>
        <dbReference type="EMBL" id="KAA6396117.1"/>
    </source>
</evidence>
<feature type="domain" description="Amino acid transporter transmembrane" evidence="6">
    <location>
        <begin position="21"/>
        <end position="400"/>
    </location>
</feature>
<dbReference type="OrthoDB" id="438545at2759"/>
<feature type="transmembrane region" description="Helical" evidence="5">
    <location>
        <begin position="20"/>
        <end position="43"/>
    </location>
</feature>
<dbReference type="InterPro" id="IPR013057">
    <property type="entry name" value="AA_transpt_TM"/>
</dbReference>
<dbReference type="Pfam" id="PF01490">
    <property type="entry name" value="Aa_trans"/>
    <property type="match status" value="1"/>
</dbReference>
<feature type="transmembrane region" description="Helical" evidence="5">
    <location>
        <begin position="375"/>
        <end position="397"/>
    </location>
</feature>
<feature type="transmembrane region" description="Helical" evidence="5">
    <location>
        <begin position="164"/>
        <end position="186"/>
    </location>
</feature>
<dbReference type="GO" id="GO:0016020">
    <property type="term" value="C:membrane"/>
    <property type="evidence" value="ECO:0007669"/>
    <property type="project" value="UniProtKB-SubCell"/>
</dbReference>
<dbReference type="Proteomes" id="UP000324800">
    <property type="component" value="Unassembled WGS sequence"/>
</dbReference>
<accession>A0A5J4WM08</accession>
<feature type="transmembrane region" description="Helical" evidence="5">
    <location>
        <begin position="84"/>
        <end position="104"/>
    </location>
</feature>
<name>A0A5J4WM08_9EUKA</name>
<protein>
    <submittedName>
        <fullName evidence="7">Sodium-coupled neutral amino acid transporter</fullName>
    </submittedName>
</protein>
<feature type="transmembrane region" description="Helical" evidence="5">
    <location>
        <begin position="289"/>
        <end position="311"/>
    </location>
</feature>
<feature type="transmembrane region" description="Helical" evidence="5">
    <location>
        <begin position="139"/>
        <end position="158"/>
    </location>
</feature>
<sequence length="473" mass="53412">MNSINEESGEPEKKQSYNRFPTAVISLVNSHLGAGMLGIPLAYAKAGLVPAIILHILMGLISWFSYYFLIYSSEATGQYSYGDLAEKIFGIGGILVVEICNFSYTFFPLWAYLILIGDFIPSLLRMMGVDESNIFCQRWFIILIVGFFVLQPLSWFRTLDSLKYFSSLGMFSMMLTVIVMIIRFFLPFNEEVDHSHIQAFRPSFSIVQTFSTLCFAFGCQQNIPLIHSEIKERSTKRMNYINILAVLIVGTFYMIAGIFGYISFTQLFFDNKTTSGNLLTLYADKDPLAVVARIASLITVLFCCPMQSLPAQKQKQNSEKKEQPQQEKDNDWWTSNKIGPFTYDFLRSCAIGSMMVLISIVLAIFLGQVNFVFDILGSTAGSIVAFLVPSLIFWRIIRNPARFVDQKRPCYSKTPEGIAEHDKITEKMLIPDVGCTSWSVLAWFVFICGVVFGILSLAMAIIFDTSLGDNVNW</sequence>
<keyword evidence="3 5" id="KW-1133">Transmembrane helix</keyword>
<dbReference type="PANTHER" id="PTHR22950">
    <property type="entry name" value="AMINO ACID TRANSPORTER"/>
    <property type="match status" value="1"/>
</dbReference>
<comment type="caution">
    <text evidence="7">The sequence shown here is derived from an EMBL/GenBank/DDBJ whole genome shotgun (WGS) entry which is preliminary data.</text>
</comment>
<organism evidence="7 8">
    <name type="scientific">Streblomastix strix</name>
    <dbReference type="NCBI Taxonomy" id="222440"/>
    <lineage>
        <taxon>Eukaryota</taxon>
        <taxon>Metamonada</taxon>
        <taxon>Preaxostyla</taxon>
        <taxon>Oxymonadida</taxon>
        <taxon>Streblomastigidae</taxon>
        <taxon>Streblomastix</taxon>
    </lineage>
</organism>
<evidence type="ECO:0000313" key="8">
    <source>
        <dbReference type="Proteomes" id="UP000324800"/>
    </source>
</evidence>
<dbReference type="PANTHER" id="PTHR22950:SF702">
    <property type="entry name" value="AMINO ACID TRANSPORTER PROTEIN"/>
    <property type="match status" value="1"/>
</dbReference>
<evidence type="ECO:0000256" key="3">
    <source>
        <dbReference type="ARBA" id="ARBA00022989"/>
    </source>
</evidence>
<feature type="transmembrane region" description="Helical" evidence="5">
    <location>
        <begin position="240"/>
        <end position="269"/>
    </location>
</feature>
<dbReference type="AlphaFoldDB" id="A0A5J4WM08"/>
<evidence type="ECO:0000256" key="1">
    <source>
        <dbReference type="ARBA" id="ARBA00004141"/>
    </source>
</evidence>
<evidence type="ECO:0000256" key="2">
    <source>
        <dbReference type="ARBA" id="ARBA00022692"/>
    </source>
</evidence>
<evidence type="ECO:0000256" key="5">
    <source>
        <dbReference type="SAM" id="Phobius"/>
    </source>
</evidence>
<gene>
    <name evidence="7" type="ORF">EZS28_008356</name>
</gene>
<feature type="transmembrane region" description="Helical" evidence="5">
    <location>
        <begin position="49"/>
        <end position="72"/>
    </location>
</feature>
<evidence type="ECO:0000256" key="4">
    <source>
        <dbReference type="ARBA" id="ARBA00023136"/>
    </source>
</evidence>